<dbReference type="InterPro" id="IPR008948">
    <property type="entry name" value="L-Aspartase-like"/>
</dbReference>
<dbReference type="PROSITE" id="PS00488">
    <property type="entry name" value="PAL_HISTIDASE"/>
    <property type="match status" value="1"/>
</dbReference>
<organism evidence="3 4">
    <name type="scientific">Septoria linicola</name>
    <dbReference type="NCBI Taxonomy" id="215465"/>
    <lineage>
        <taxon>Eukaryota</taxon>
        <taxon>Fungi</taxon>
        <taxon>Dikarya</taxon>
        <taxon>Ascomycota</taxon>
        <taxon>Pezizomycotina</taxon>
        <taxon>Dothideomycetes</taxon>
        <taxon>Dothideomycetidae</taxon>
        <taxon>Mycosphaerellales</taxon>
        <taxon>Mycosphaerellaceae</taxon>
        <taxon>Septoria</taxon>
    </lineage>
</organism>
<keyword evidence="4" id="KW-1185">Reference proteome</keyword>
<dbReference type="InterPro" id="IPR022313">
    <property type="entry name" value="Phe/His_NH3-lyase_AS"/>
</dbReference>
<dbReference type="Proteomes" id="UP001056384">
    <property type="component" value="Chromosome 1"/>
</dbReference>
<dbReference type="InterPro" id="IPR001106">
    <property type="entry name" value="Aromatic_Lyase"/>
</dbReference>
<name>A0A9Q9AKW4_9PEZI</name>
<dbReference type="NCBIfam" id="TIGR01226">
    <property type="entry name" value="phe_am_lyase"/>
    <property type="match status" value="1"/>
</dbReference>
<evidence type="ECO:0000256" key="1">
    <source>
        <dbReference type="ARBA" id="ARBA00007238"/>
    </source>
</evidence>
<dbReference type="CDD" id="cd00332">
    <property type="entry name" value="PAL-HAL"/>
    <property type="match status" value="1"/>
</dbReference>
<dbReference type="OrthoDB" id="10051290at2759"/>
<keyword evidence="2 3" id="KW-0456">Lyase</keyword>
<dbReference type="InterPro" id="IPR023144">
    <property type="entry name" value="Phe_NH3-lyase_shielding_dom_sf"/>
</dbReference>
<protein>
    <submittedName>
        <fullName evidence="3">Aromatic amino acid lyase, L-Aspartase, phenylalanine/histidine ammonia-lyase, active</fullName>
    </submittedName>
</protein>
<dbReference type="GO" id="GO:0005737">
    <property type="term" value="C:cytoplasm"/>
    <property type="evidence" value="ECO:0007669"/>
    <property type="project" value="InterPro"/>
</dbReference>
<dbReference type="PANTHER" id="PTHR10362">
    <property type="entry name" value="HISTIDINE AMMONIA-LYASE"/>
    <property type="match status" value="1"/>
</dbReference>
<evidence type="ECO:0000256" key="2">
    <source>
        <dbReference type="RuleBase" id="RU003954"/>
    </source>
</evidence>
<proteinExistence type="inferred from homology"/>
<reference evidence="3" key="1">
    <citation type="submission" date="2022-06" db="EMBL/GenBank/DDBJ databases">
        <title>Complete genome sequences of two strains of the flax pathogen Septoria linicola.</title>
        <authorList>
            <person name="Lapalu N."/>
            <person name="Simon A."/>
            <person name="Demenou B."/>
            <person name="Paumier D."/>
            <person name="Guillot M.-P."/>
            <person name="Gout L."/>
            <person name="Valade R."/>
        </authorList>
    </citation>
    <scope>NUCLEOTIDE SEQUENCE</scope>
    <source>
        <strain evidence="3">SE15195</strain>
    </source>
</reference>
<evidence type="ECO:0000313" key="3">
    <source>
        <dbReference type="EMBL" id="USW47937.1"/>
    </source>
</evidence>
<gene>
    <name evidence="3" type="ORF">Slin15195_G012560</name>
</gene>
<dbReference type="Gene3D" id="1.10.275.10">
    <property type="entry name" value="Fumarase/aspartase (N-terminal domain)"/>
    <property type="match status" value="1"/>
</dbReference>
<dbReference type="InterPro" id="IPR024083">
    <property type="entry name" value="Fumarase/histidase_N"/>
</dbReference>
<dbReference type="AlphaFoldDB" id="A0A9Q9AKW4"/>
<evidence type="ECO:0000313" key="4">
    <source>
        <dbReference type="Proteomes" id="UP001056384"/>
    </source>
</evidence>
<dbReference type="GO" id="GO:0016841">
    <property type="term" value="F:ammonia-lyase activity"/>
    <property type="evidence" value="ECO:0007669"/>
    <property type="project" value="InterPro"/>
</dbReference>
<dbReference type="GO" id="GO:0006559">
    <property type="term" value="P:L-phenylalanine catabolic process"/>
    <property type="evidence" value="ECO:0007669"/>
    <property type="project" value="InterPro"/>
</dbReference>
<dbReference type="SUPFAM" id="SSF48557">
    <property type="entry name" value="L-aspartase-like"/>
    <property type="match status" value="1"/>
</dbReference>
<comment type="similarity">
    <text evidence="1 2">Belongs to the PAL/histidase family.</text>
</comment>
<dbReference type="Gene3D" id="1.20.200.10">
    <property type="entry name" value="Fumarase/aspartase (Central domain)"/>
    <property type="match status" value="1"/>
</dbReference>
<dbReference type="Pfam" id="PF00221">
    <property type="entry name" value="Lyase_aromatic"/>
    <property type="match status" value="1"/>
</dbReference>
<accession>A0A9Q9AKW4</accession>
<dbReference type="InterPro" id="IPR005922">
    <property type="entry name" value="Phe_NH3-lyase"/>
</dbReference>
<sequence length="710" mass="76150">MHGKICTPLTSLLCDTHNRVQQLKANGEVKISGHSLDVASVVAVARHNVIPRVEEVNGVLSLAKSVKILKKSYDQGDTLYGINTGFGGSADVRSQNPSALQKSLLQTLQSAVITFEDRTGSTELSGGLSSHALPLPWTRAMMAVRCNSCIRGHSAISRGAVDAVLNLLEQGITPVVPLRGSISASGDLMPLAYVAGAIEGSPDIFVRVEERKKISVERADQALSARGLAPISLSPRDALALVNGTSASAAVGGLVFAEAGQLSVLSACITGLISEAMAARVEWSHPFLTDIRPHPGQYEASHITRTFLQGSELVSGHHDSIPKAGKLVERFDGSLAQDRYPLRTSPQWLGPQFEDLLSAHAQIAVELNSTSDNPSTDPKGGQVYCGGNFQAAAITSAVEKIRLGLQMVGKMLFSQTTEMLNHHMSGLPANLAADDPSQSFCLKGLDINMAAYQSELAFLANPVSNHVQSAEMHNQAINSLALLSARYTSQAVELVALLSASALYAACQAVDLRVMHATFLEKVTMQIMDICTAALPAHINQANYKDVVTSAGKAMRKTWWDHGAMDFGQRSEKAAWVFVLHISGLDLASRSKAHLDVPIAQLEKLQAKIKTELLSSWTVHRTGFLESPNTSKYLGTGTARLYKFVRDHLSVPIHHGLEDHPSCASTKHGLSEKKTIGSHVSIIYEAIRDGRLFGELTDVVDDLGLLGLPN</sequence>
<dbReference type="Gene3D" id="1.10.274.20">
    <property type="entry name" value="Phenylalanine ammonia-lyase 1, domain 3"/>
    <property type="match status" value="1"/>
</dbReference>
<dbReference type="EMBL" id="CP099418">
    <property type="protein sequence ID" value="USW47937.1"/>
    <property type="molecule type" value="Genomic_DNA"/>
</dbReference>